<gene>
    <name evidence="1" type="ORF">BSTOLATCC_MIC44166</name>
</gene>
<sequence>MCIFTQKPEFCEHPECKQFYAVFAASRFHFPTGEVVPGISEILEYQNTVLSSLYSNNLQLELLFDKVLNEAKILNSYLSNPRHSDLIIPESCNPSQAFSMLSWDLDYHLALESQLPENIYKERGFAISVSLRNRKDEICFLPTHSRYKVFLFTMDQQPRQLTLNISGKRIIRGTVEAEMQDTGIVNMTNIVINEVSSHYAKESFCLVIMSTSSSQVKPLLIKDLAVKARKMLKE</sequence>
<proteinExistence type="predicted"/>
<accession>A0AAU9JPM9</accession>
<dbReference type="Proteomes" id="UP001162131">
    <property type="component" value="Unassembled WGS sequence"/>
</dbReference>
<organism evidence="1 2">
    <name type="scientific">Blepharisma stoltei</name>
    <dbReference type="NCBI Taxonomy" id="1481888"/>
    <lineage>
        <taxon>Eukaryota</taxon>
        <taxon>Sar</taxon>
        <taxon>Alveolata</taxon>
        <taxon>Ciliophora</taxon>
        <taxon>Postciliodesmatophora</taxon>
        <taxon>Heterotrichea</taxon>
        <taxon>Heterotrichida</taxon>
        <taxon>Blepharismidae</taxon>
        <taxon>Blepharisma</taxon>
    </lineage>
</organism>
<keyword evidence="2" id="KW-1185">Reference proteome</keyword>
<dbReference type="AlphaFoldDB" id="A0AAU9JPM9"/>
<reference evidence="1" key="1">
    <citation type="submission" date="2021-09" db="EMBL/GenBank/DDBJ databases">
        <authorList>
            <consortium name="AG Swart"/>
            <person name="Singh M."/>
            <person name="Singh A."/>
            <person name="Seah K."/>
            <person name="Emmerich C."/>
        </authorList>
    </citation>
    <scope>NUCLEOTIDE SEQUENCE</scope>
    <source>
        <strain evidence="1">ATCC30299</strain>
    </source>
</reference>
<name>A0AAU9JPM9_9CILI</name>
<evidence type="ECO:0000313" key="1">
    <source>
        <dbReference type="EMBL" id="CAG9327531.1"/>
    </source>
</evidence>
<protein>
    <submittedName>
        <fullName evidence="1">Uncharacterized protein</fullName>
    </submittedName>
</protein>
<evidence type="ECO:0000313" key="2">
    <source>
        <dbReference type="Proteomes" id="UP001162131"/>
    </source>
</evidence>
<dbReference type="EMBL" id="CAJZBQ010000044">
    <property type="protein sequence ID" value="CAG9327531.1"/>
    <property type="molecule type" value="Genomic_DNA"/>
</dbReference>
<comment type="caution">
    <text evidence="1">The sequence shown here is derived from an EMBL/GenBank/DDBJ whole genome shotgun (WGS) entry which is preliminary data.</text>
</comment>